<proteinExistence type="predicted"/>
<dbReference type="InterPro" id="IPR019117">
    <property type="entry name" value="CRISPR-assoc_protein_Cmr3"/>
</dbReference>
<name>A0AAU8LY21_9BACT</name>
<sequence length="420" mass="46770">MSDKSNNSPAYLFEPKSPLVFRTGRPFDQAGDPVSLDFPLPSTLAGACRTAIGDVKGWDFAEKIQELKDTPVHGPLAALITEDGATQPLFPKPADAAYMREQGQKNAEVLHPRESPPDTWSDLQDKPGKDLELVYLPEDAEGKPVSGAGWWNQTHLTNWLLGKGLPAETLPEDLGWSGPQQELRTHVQLESKTFAAATGQLFQTNNLSFAPGRLNKDENRHEGWGKEQYGLLAHLPNDDLKETAQLFRRIGGEGRIAHMKQHAEGWPGIPEALTSALGKLEQGKELRGIRLVLATPALFTYGWRPGWIKDDMIGCPPGFSEEDKYTICLRLKAFITPRWEPVSGWDLVKNSQDNTEDKQDKKGKGAARAVRRMVPAGAVYWFEVEQGHKHLPKLWLQPISDLPQDRNDGYGLVLPGIWKR</sequence>
<reference evidence="2" key="1">
    <citation type="journal article" date="2024" name="Syst. Appl. Microbiol.">
        <title>First single-strain enrichments of Electrothrix cable bacteria, description of E. aestuarii sp. nov. and E. rattekaaiensis sp. nov., and proposal of a cable bacteria taxonomy following the rules of the SeqCode.</title>
        <authorList>
            <person name="Plum-Jensen L.E."/>
            <person name="Schramm A."/>
            <person name="Marshall I.P.G."/>
        </authorList>
    </citation>
    <scope>NUCLEOTIDE SEQUENCE</scope>
    <source>
        <strain evidence="2">Rat1</strain>
    </source>
</reference>
<organism evidence="2">
    <name type="scientific">Candidatus Electrothrix aestuarii</name>
    <dbReference type="NCBI Taxonomy" id="3062594"/>
    <lineage>
        <taxon>Bacteria</taxon>
        <taxon>Pseudomonadati</taxon>
        <taxon>Thermodesulfobacteriota</taxon>
        <taxon>Desulfobulbia</taxon>
        <taxon>Desulfobulbales</taxon>
        <taxon>Desulfobulbaceae</taxon>
        <taxon>Candidatus Electrothrix</taxon>
    </lineage>
</organism>
<evidence type="ECO:0000256" key="1">
    <source>
        <dbReference type="SAM" id="MobiDB-lite"/>
    </source>
</evidence>
<dbReference type="Gene3D" id="2.60.40.4350">
    <property type="match status" value="1"/>
</dbReference>
<dbReference type="AlphaFoldDB" id="A0AAU8LY21"/>
<dbReference type="EMBL" id="CP159373">
    <property type="protein sequence ID" value="XCN74082.1"/>
    <property type="molecule type" value="Genomic_DNA"/>
</dbReference>
<evidence type="ECO:0000313" key="2">
    <source>
        <dbReference type="EMBL" id="XCN74082.1"/>
    </source>
</evidence>
<accession>A0AAU8LY21</accession>
<dbReference type="Gene3D" id="3.30.70.2940">
    <property type="match status" value="1"/>
</dbReference>
<reference evidence="2" key="2">
    <citation type="submission" date="2024-06" db="EMBL/GenBank/DDBJ databases">
        <authorList>
            <person name="Plum-Jensen L.E."/>
            <person name="Schramm A."/>
            <person name="Marshall I.P.G."/>
        </authorList>
    </citation>
    <scope>NUCLEOTIDE SEQUENCE</scope>
    <source>
        <strain evidence="2">Rat1</strain>
    </source>
</reference>
<feature type="region of interest" description="Disordered" evidence="1">
    <location>
        <begin position="103"/>
        <end position="126"/>
    </location>
</feature>
<dbReference type="Pfam" id="PF09700">
    <property type="entry name" value="Cas_Cmr3"/>
    <property type="match status" value="1"/>
</dbReference>
<dbReference type="KEGG" id="eaj:Q3M24_04820"/>
<protein>
    <submittedName>
        <fullName evidence="2">Type III-B CRISPR module-associated Cmr3 family protein</fullName>
    </submittedName>
</protein>
<gene>
    <name evidence="2" type="ORF">Q3M24_04820</name>
</gene>